<reference evidence="2 3" key="1">
    <citation type="journal article" date="2017" name="Sci. Rep.">
        <title>Revealing the Saline Adaptation Strategies of the Halophilic Bacterium Halomonas beimenensis through High-throughput Omics and Transposon Mutagenesis Approaches.</title>
        <authorList>
            <person name="Chen Y.H."/>
            <person name="Lin S.S."/>
            <person name="Shyu Y.T."/>
        </authorList>
    </citation>
    <scope>NUCLEOTIDE SEQUENCE [LARGE SCALE GENOMIC DNA]</scope>
    <source>
        <strain evidence="2 3">NTU-111</strain>
    </source>
</reference>
<dbReference type="SUPFAM" id="SSF52833">
    <property type="entry name" value="Thioredoxin-like"/>
    <property type="match status" value="1"/>
</dbReference>
<dbReference type="Proteomes" id="UP000219993">
    <property type="component" value="Chromosome"/>
</dbReference>
<protein>
    <submittedName>
        <fullName evidence="2">DSBA oxidoreductase</fullName>
    </submittedName>
</protein>
<gene>
    <name evidence="2" type="ORF">BEI_1352</name>
</gene>
<dbReference type="OrthoDB" id="9813770at2"/>
<sequence>MARPPSLTLEFFHDVVCGWCYNLSPRLRRLAEEFDLEIRHRTFVLQDGPERMVEVFGSMEQAKATILGHWAACREASESPERFDIEGMRAASFDYPHGLPGALGCVAAERLGGPEAHWRYFDAVQAAHLGEARNVADWGVLVEIAESIGLDVPRFRRLVTDPLTLQTVEGHRRRAHLLQVTQVPTVIVRETGRRLVNAPLEDLRMQLQGNLSLVAAARAVH</sequence>
<evidence type="ECO:0000259" key="1">
    <source>
        <dbReference type="Pfam" id="PF01323"/>
    </source>
</evidence>
<dbReference type="PANTHER" id="PTHR13887:SF54">
    <property type="entry name" value="DSBA FAMILY PROTEIN"/>
    <property type="match status" value="1"/>
</dbReference>
<name>A0A291P659_9GAMM</name>
<evidence type="ECO:0000313" key="2">
    <source>
        <dbReference type="EMBL" id="ATJ82339.1"/>
    </source>
</evidence>
<organism evidence="2 3">
    <name type="scientific">Halomonas beimenensis</name>
    <dbReference type="NCBI Taxonomy" id="475662"/>
    <lineage>
        <taxon>Bacteria</taxon>
        <taxon>Pseudomonadati</taxon>
        <taxon>Pseudomonadota</taxon>
        <taxon>Gammaproteobacteria</taxon>
        <taxon>Oceanospirillales</taxon>
        <taxon>Halomonadaceae</taxon>
        <taxon>Halomonas</taxon>
    </lineage>
</organism>
<dbReference type="Pfam" id="PF01323">
    <property type="entry name" value="DSBA"/>
    <property type="match status" value="1"/>
</dbReference>
<dbReference type="PANTHER" id="PTHR13887">
    <property type="entry name" value="GLUTATHIONE S-TRANSFERASE KAPPA"/>
    <property type="match status" value="1"/>
</dbReference>
<dbReference type="RefSeq" id="WP_097788798.1">
    <property type="nucleotide sequence ID" value="NZ_BAAADT010000029.1"/>
</dbReference>
<accession>A0A291P659</accession>
<evidence type="ECO:0000313" key="3">
    <source>
        <dbReference type="Proteomes" id="UP000219993"/>
    </source>
</evidence>
<dbReference type="AlphaFoldDB" id="A0A291P659"/>
<keyword evidence="3" id="KW-1185">Reference proteome</keyword>
<dbReference type="Gene3D" id="3.40.30.10">
    <property type="entry name" value="Glutaredoxin"/>
    <property type="match status" value="1"/>
</dbReference>
<dbReference type="InterPro" id="IPR036249">
    <property type="entry name" value="Thioredoxin-like_sf"/>
</dbReference>
<dbReference type="InterPro" id="IPR001853">
    <property type="entry name" value="DSBA-like_thioredoxin_dom"/>
</dbReference>
<dbReference type="EMBL" id="CP021435">
    <property type="protein sequence ID" value="ATJ82339.1"/>
    <property type="molecule type" value="Genomic_DNA"/>
</dbReference>
<feature type="domain" description="DSBA-like thioredoxin" evidence="1">
    <location>
        <begin position="8"/>
        <end position="63"/>
    </location>
</feature>
<proteinExistence type="predicted"/>
<dbReference type="KEGG" id="hbe:BEI_1352"/>